<proteinExistence type="inferred from homology"/>
<dbReference type="GO" id="GO:0003729">
    <property type="term" value="F:mRNA binding"/>
    <property type="evidence" value="ECO:0007669"/>
    <property type="project" value="TreeGrafter"/>
</dbReference>
<feature type="compositionally biased region" description="Gly residues" evidence="2">
    <location>
        <begin position="862"/>
        <end position="873"/>
    </location>
</feature>
<dbReference type="Proteomes" id="UP001186944">
    <property type="component" value="Unassembled WGS sequence"/>
</dbReference>
<sequence length="936" mass="106332">MESCLIRDEFIVDSENVDLIKNFKDKIEKSFEIKIQFDEVAEVDDSKSLKQWISVEGENVDRKNAREYIIALCQPLSVQRFDVRNSHVESETIEQIEKQTSAVLFMCDKDTIEIRGSELAVILAMSSLESYVMRNKINDTETDSCPQPEGATNKKGDLGGSVWSKEIDTRLQRVLSSQSENSVSLDDYNKTSPSVKMTILKCMNDFDDISDQDLFPSSEDQHTSYKVPVFLEGEQINRSLFVKKNAGTGSSSSNVNEEMEIDGVLPMNNSSPSGVTNLADRLIGTEISSDSETMSNDANRNIDEKEIQYLRTFGISVGYDDDIVEEGLKSVNAKTKPADFLERLDAIQTSKKQQLKGQESEASGNNFPPPPSAPSVESSGSGHGSFGRRSLPKEYKDRLLIDFNEENENLPVEELKKRNAERQKMLKMAFDTVSTQESPAPTAKKKRRKKKNKKKKQTENNQEQKNQDGASQVMNKNEAEKKSNDVIVISSEEEEGEDDDETCVLEVWESPNNVRQTNITAGSSNVMVERNTDHMPIVSLPKKKPQNIPPNKPPFVERSNPRQQFQPPNPWTGQHGQQFRGQGPMPQRHPYPRNPRPLIPYLPQGPIRHQVPPRPYYYFDNNQRPRQQNTEPFNNRQPGYELRYIVIDGSNVAMGHGNGKFFSCKGIKIVIDYFLNRGHKHVTAFVPEWRKYSPRPDTPIKDQDILTELKEDGHLVFTPSRRINGRLITSYDDRYVLSLAETEDGIIVSNDQYRDLMREKASWKKIIEDRLLLFSFVGDNFMPPEDPLGRNGPTLTEFLQKQPSRKRLASPPQRQWDNHPPYGANRCYDGQFVGGNQNFPRGGNQNFPALNNVPDSRDNRGMGQGNRGQGQGVGSPRRHKQNDRPLRNAQKTDELADQLKAIFPNEQEKIVEILQNHPCETDPTKLTNYLMNALCD</sequence>
<gene>
    <name evidence="6" type="ORF">FSP39_012303</name>
</gene>
<dbReference type="PANTHER" id="PTHR12876:SF35">
    <property type="entry name" value="LD08718P-RELATED"/>
    <property type="match status" value="1"/>
</dbReference>
<feature type="compositionally biased region" description="Basic and acidic residues" evidence="2">
    <location>
        <begin position="882"/>
        <end position="891"/>
    </location>
</feature>
<dbReference type="FunFam" id="3.40.50.11980:FF:000001">
    <property type="entry name" value="ZC3H12A isoform 1"/>
    <property type="match status" value="1"/>
</dbReference>
<feature type="compositionally biased region" description="Polar residues" evidence="2">
    <location>
        <begin position="350"/>
        <end position="366"/>
    </location>
</feature>
<comment type="similarity">
    <text evidence="1">Belongs to the N4BP1 family.</text>
</comment>
<dbReference type="GO" id="GO:0004521">
    <property type="term" value="F:RNA endonuclease activity"/>
    <property type="evidence" value="ECO:0007669"/>
    <property type="project" value="TreeGrafter"/>
</dbReference>
<keyword evidence="7" id="KW-1185">Reference proteome</keyword>
<reference evidence="6" key="1">
    <citation type="submission" date="2019-08" db="EMBL/GenBank/DDBJ databases">
        <title>The improved chromosome-level genome for the pearl oyster Pinctada fucata martensii using PacBio sequencing and Hi-C.</title>
        <authorList>
            <person name="Zheng Z."/>
        </authorList>
    </citation>
    <scope>NUCLEOTIDE SEQUENCE</scope>
    <source>
        <strain evidence="6">ZZ-2019</strain>
        <tissue evidence="6">Adductor muscle</tissue>
    </source>
</reference>
<name>A0AA89BKL0_PINIB</name>
<organism evidence="6 7">
    <name type="scientific">Pinctada imbricata</name>
    <name type="common">Atlantic pearl-oyster</name>
    <name type="synonym">Pinctada martensii</name>
    <dbReference type="NCBI Taxonomy" id="66713"/>
    <lineage>
        <taxon>Eukaryota</taxon>
        <taxon>Metazoa</taxon>
        <taxon>Spiralia</taxon>
        <taxon>Lophotrochozoa</taxon>
        <taxon>Mollusca</taxon>
        <taxon>Bivalvia</taxon>
        <taxon>Autobranchia</taxon>
        <taxon>Pteriomorphia</taxon>
        <taxon>Pterioida</taxon>
        <taxon>Pterioidea</taxon>
        <taxon>Pteriidae</taxon>
        <taxon>Pinctada</taxon>
    </lineage>
</organism>
<dbReference type="Pfam" id="PF11977">
    <property type="entry name" value="RNase_Zc3h12a"/>
    <property type="match status" value="1"/>
</dbReference>
<dbReference type="Gene3D" id="3.40.50.11980">
    <property type="match status" value="1"/>
</dbReference>
<protein>
    <recommendedName>
        <fullName evidence="8">RNase NYN domain-containing protein</fullName>
    </recommendedName>
</protein>
<feature type="region of interest" description="Disordered" evidence="2">
    <location>
        <begin position="350"/>
        <end position="391"/>
    </location>
</feature>
<feature type="domain" description="N4BP1 first type I KH-domain" evidence="4">
    <location>
        <begin position="8"/>
        <end position="74"/>
    </location>
</feature>
<dbReference type="CDD" id="cd09032">
    <property type="entry name" value="KH-I_N4BP1_like_rpt1"/>
    <property type="match status" value="1"/>
</dbReference>
<dbReference type="Pfam" id="PF23050">
    <property type="entry name" value="KH_N4BP1_1st"/>
    <property type="match status" value="1"/>
</dbReference>
<feature type="compositionally biased region" description="Polar residues" evidence="2">
    <location>
        <begin position="793"/>
        <end position="802"/>
    </location>
</feature>
<evidence type="ECO:0000259" key="4">
    <source>
        <dbReference type="Pfam" id="PF23050"/>
    </source>
</evidence>
<dbReference type="AlphaFoldDB" id="A0AA89BKL0"/>
<feature type="domain" description="RNase NYN" evidence="3">
    <location>
        <begin position="642"/>
        <end position="796"/>
    </location>
</feature>
<dbReference type="GO" id="GO:0005634">
    <property type="term" value="C:nucleus"/>
    <property type="evidence" value="ECO:0007669"/>
    <property type="project" value="TreeGrafter"/>
</dbReference>
<comment type="caution">
    <text evidence="6">The sequence shown here is derived from an EMBL/GenBank/DDBJ whole genome shotgun (WGS) entry which is preliminary data.</text>
</comment>
<dbReference type="InterPro" id="IPR021869">
    <property type="entry name" value="RNase_Zc3h12_NYN"/>
</dbReference>
<feature type="region of interest" description="Disordered" evidence="2">
    <location>
        <begin position="429"/>
        <end position="501"/>
    </location>
</feature>
<evidence type="ECO:0000259" key="5">
    <source>
        <dbReference type="Pfam" id="PF23054"/>
    </source>
</evidence>
<feature type="compositionally biased region" description="Basic residues" evidence="2">
    <location>
        <begin position="443"/>
        <end position="456"/>
    </location>
</feature>
<evidence type="ECO:0000313" key="7">
    <source>
        <dbReference type="Proteomes" id="UP001186944"/>
    </source>
</evidence>
<dbReference type="PANTHER" id="PTHR12876">
    <property type="entry name" value="N4BP1-RELATED"/>
    <property type="match status" value="1"/>
</dbReference>
<dbReference type="InterPro" id="IPR056629">
    <property type="entry name" value="KH_N4BP1_1st"/>
</dbReference>
<evidence type="ECO:0000313" key="6">
    <source>
        <dbReference type="EMBL" id="KAK3086023.1"/>
    </source>
</evidence>
<evidence type="ECO:0000256" key="1">
    <source>
        <dbReference type="ARBA" id="ARBA00038274"/>
    </source>
</evidence>
<feature type="compositionally biased region" description="Polar residues" evidence="2">
    <location>
        <begin position="834"/>
        <end position="849"/>
    </location>
</feature>
<feature type="region of interest" description="Disordered" evidence="2">
    <location>
        <begin position="139"/>
        <end position="159"/>
    </location>
</feature>
<feature type="domain" description="N4BP1 C-terminal UBA" evidence="5">
    <location>
        <begin position="887"/>
        <end position="932"/>
    </location>
</feature>
<dbReference type="InterPro" id="IPR056578">
    <property type="entry name" value="UBA_N4BP1_C"/>
</dbReference>
<dbReference type="InterPro" id="IPR051101">
    <property type="entry name" value="ZC3H12/N4BP1_RNase_Reg"/>
</dbReference>
<feature type="region of interest" description="Disordered" evidence="2">
    <location>
        <begin position="783"/>
        <end position="891"/>
    </location>
</feature>
<dbReference type="GO" id="GO:0036464">
    <property type="term" value="C:cytoplasmic ribonucleoprotein granule"/>
    <property type="evidence" value="ECO:0007669"/>
    <property type="project" value="TreeGrafter"/>
</dbReference>
<feature type="compositionally biased region" description="Acidic residues" evidence="2">
    <location>
        <begin position="491"/>
        <end position="501"/>
    </location>
</feature>
<evidence type="ECO:0000259" key="3">
    <source>
        <dbReference type="Pfam" id="PF11977"/>
    </source>
</evidence>
<accession>A0AA89BKL0</accession>
<dbReference type="EMBL" id="VSWD01000012">
    <property type="protein sequence ID" value="KAK3086023.1"/>
    <property type="molecule type" value="Genomic_DNA"/>
</dbReference>
<dbReference type="Pfam" id="PF23054">
    <property type="entry name" value="UBA_N4BP1_C"/>
    <property type="match status" value="1"/>
</dbReference>
<evidence type="ECO:0000256" key="2">
    <source>
        <dbReference type="SAM" id="MobiDB-lite"/>
    </source>
</evidence>
<evidence type="ECO:0008006" key="8">
    <source>
        <dbReference type="Google" id="ProtNLM"/>
    </source>
</evidence>